<dbReference type="OrthoDB" id="1273797at2"/>
<gene>
    <name evidence="3" type="ORF">VI33_03840</name>
</gene>
<dbReference type="PANTHER" id="PTHR42951:SF4">
    <property type="entry name" value="ACYL-COENZYME A THIOESTERASE MBLAC2"/>
    <property type="match status" value="1"/>
</dbReference>
<keyword evidence="4" id="KW-1185">Reference proteome</keyword>
<dbReference type="EMBL" id="CP011002">
    <property type="protein sequence ID" value="AKO65858.1"/>
    <property type="molecule type" value="Genomic_DNA"/>
</dbReference>
<dbReference type="GO" id="GO:0017001">
    <property type="term" value="P:antibiotic catabolic process"/>
    <property type="evidence" value="ECO:0007669"/>
    <property type="project" value="UniProtKB-ARBA"/>
</dbReference>
<dbReference type="InterPro" id="IPR030829">
    <property type="entry name" value="SoxH-rel_PQQ_2"/>
</dbReference>
<evidence type="ECO:0000256" key="1">
    <source>
        <dbReference type="ARBA" id="ARBA00005250"/>
    </source>
</evidence>
<dbReference type="Pfam" id="PF00753">
    <property type="entry name" value="Lactamase_B"/>
    <property type="match status" value="1"/>
</dbReference>
<dbReference type="Gene3D" id="3.60.15.10">
    <property type="entry name" value="Ribonuclease Z/Hydroxyacylglutathione hydrolase-like"/>
    <property type="match status" value="1"/>
</dbReference>
<sequence length="299" mass="34008">MLKHYIFLFLLLVAINVNAFVKEVAPGIYVHVGKHLDVDVGYDGDICNIGFIVGNDSIAVIDSGGSNLVGQELKKYITENFNQPIKYVINTHPHLDHIYGNVVFSEAEIYGHANLTKAMKSREEIYSKLNEKYLGKVSKDSPLILPNNMVEIGKDKIIDLGERQITLQSFPDAHTEADMIIFDQNTRTLWTGDLVFRERTPVIDGNIHGFIKALEVINKKQIDLVIPGHGQPSLKNEAIQPILNYLIQLRDDVRKFIDKGESLEFAMENAASSLKEEWLLFDVQNKRNVNRIFPMMEWE</sequence>
<dbReference type="InterPro" id="IPR036866">
    <property type="entry name" value="RibonucZ/Hydroxyglut_hydro"/>
</dbReference>
<protein>
    <submittedName>
        <fullName evidence="3">Beta-lactamase</fullName>
    </submittedName>
</protein>
<name>A0A0H4J299_9PROT</name>
<dbReference type="SUPFAM" id="SSF56281">
    <property type="entry name" value="Metallo-hydrolase/oxidoreductase"/>
    <property type="match status" value="1"/>
</dbReference>
<dbReference type="SMART" id="SM00849">
    <property type="entry name" value="Lactamase_B"/>
    <property type="match status" value="1"/>
</dbReference>
<accession>A0A0H4J299</accession>
<comment type="similarity">
    <text evidence="1">Belongs to the metallo-beta-lactamase superfamily. Class-B beta-lactamase family.</text>
</comment>
<dbReference type="InterPro" id="IPR001279">
    <property type="entry name" value="Metallo-B-lactamas"/>
</dbReference>
<reference evidence="3 4" key="1">
    <citation type="submission" date="2015-03" db="EMBL/GenBank/DDBJ databases">
        <title>Comparative analysis of the OM43 clade including a novel species from Red Sea uncovers genomic and metabolic diversity among marine methylotrophs.</title>
        <authorList>
            <person name="Jimenez-Infante F."/>
            <person name="Ngugi D.K."/>
            <person name="Vinu M."/>
            <person name="Alam I."/>
            <person name="Kamau A."/>
            <person name="Blom J."/>
            <person name="Bajic V.B."/>
            <person name="Stingl U."/>
        </authorList>
    </citation>
    <scope>NUCLEOTIDE SEQUENCE [LARGE SCALE GENOMIC DNA]</scope>
    <source>
        <strain evidence="3 4">MBRSH7</strain>
    </source>
</reference>
<dbReference type="Proteomes" id="UP000066549">
    <property type="component" value="Chromosome"/>
</dbReference>
<evidence type="ECO:0000259" key="2">
    <source>
        <dbReference type="SMART" id="SM00849"/>
    </source>
</evidence>
<dbReference type="NCBIfam" id="TIGR04559">
    <property type="entry name" value="SoxH_rel_PQQ_2"/>
    <property type="match status" value="1"/>
</dbReference>
<evidence type="ECO:0000313" key="3">
    <source>
        <dbReference type="EMBL" id="AKO65858.1"/>
    </source>
</evidence>
<dbReference type="CDD" id="cd16282">
    <property type="entry name" value="metallo-hydrolase-like_MBL-fold"/>
    <property type="match status" value="1"/>
</dbReference>
<dbReference type="InterPro" id="IPR050855">
    <property type="entry name" value="NDM-1-like"/>
</dbReference>
<dbReference type="AlphaFoldDB" id="A0A0H4J299"/>
<evidence type="ECO:0000313" key="4">
    <source>
        <dbReference type="Proteomes" id="UP000066549"/>
    </source>
</evidence>
<dbReference type="PANTHER" id="PTHR42951">
    <property type="entry name" value="METALLO-BETA-LACTAMASE DOMAIN-CONTAINING"/>
    <property type="match status" value="1"/>
</dbReference>
<proteinExistence type="inferred from homology"/>
<feature type="domain" description="Metallo-beta-lactamase" evidence="2">
    <location>
        <begin position="46"/>
        <end position="229"/>
    </location>
</feature>
<organism evidence="3 4">
    <name type="scientific">Methylophilales bacterium MBRS-H7</name>
    <dbReference type="NCBI Taxonomy" id="1623450"/>
    <lineage>
        <taxon>Bacteria</taxon>
        <taxon>Pseudomonadati</taxon>
        <taxon>Pseudomonadota</taxon>
        <taxon>Betaproteobacteria</taxon>
        <taxon>Nitrosomonadales</taxon>
        <taxon>OM43 clade</taxon>
    </lineage>
</organism>